<protein>
    <submittedName>
        <fullName evidence="1">Uncharacterized protein</fullName>
    </submittedName>
</protein>
<accession>A0ABS6SK91</accession>
<evidence type="ECO:0000313" key="2">
    <source>
        <dbReference type="Proteomes" id="UP000699975"/>
    </source>
</evidence>
<organism evidence="1 2">
    <name type="scientific">Erythrobacter ani</name>
    <dbReference type="NCBI Taxonomy" id="2827235"/>
    <lineage>
        <taxon>Bacteria</taxon>
        <taxon>Pseudomonadati</taxon>
        <taxon>Pseudomonadota</taxon>
        <taxon>Alphaproteobacteria</taxon>
        <taxon>Sphingomonadales</taxon>
        <taxon>Erythrobacteraceae</taxon>
        <taxon>Erythrobacter/Porphyrobacter group</taxon>
        <taxon>Erythrobacter</taxon>
    </lineage>
</organism>
<comment type="caution">
    <text evidence="1">The sequence shown here is derived from an EMBL/GenBank/DDBJ whole genome shotgun (WGS) entry which is preliminary data.</text>
</comment>
<reference evidence="1 2" key="1">
    <citation type="submission" date="2021-04" db="EMBL/GenBank/DDBJ databases">
        <authorList>
            <person name="Pira H."/>
            <person name="Risdian C."/>
            <person name="Wink J."/>
        </authorList>
    </citation>
    <scope>NUCLEOTIDE SEQUENCE [LARGE SCALE GENOMIC DNA]</scope>
    <source>
        <strain evidence="1 2">WH131</strain>
    </source>
</reference>
<proteinExistence type="predicted"/>
<dbReference type="EMBL" id="JAGSPB010000001">
    <property type="protein sequence ID" value="MBV7265296.1"/>
    <property type="molecule type" value="Genomic_DNA"/>
</dbReference>
<dbReference type="RefSeq" id="WP_218315774.1">
    <property type="nucleotide sequence ID" value="NZ_JAGSPB010000001.1"/>
</dbReference>
<gene>
    <name evidence="1" type="ORF">KCG45_03835</name>
</gene>
<dbReference type="Proteomes" id="UP000699975">
    <property type="component" value="Unassembled WGS sequence"/>
</dbReference>
<name>A0ABS6SK91_9SPHN</name>
<keyword evidence="2" id="KW-1185">Reference proteome</keyword>
<evidence type="ECO:0000313" key="1">
    <source>
        <dbReference type="EMBL" id="MBV7265296.1"/>
    </source>
</evidence>
<sequence length="199" mass="22112">MRVGRGGSFMVQNLSLEMWLLLFAGVNILSCLSGEIYGTWRMGKQLEAIEADQLSDGSTLILQKVSKVASTTRAARLPLSGYGNIQRNPKASSHLASDLPGLDEMHRKMRTPRTRSRSRSDTWPLWEWNEVASGEAQAQVIERYRSSIRKLDAEAAPLGQRSDFESLPARTEVTPEPNRTQNHLAAKSAAQMESVGISW</sequence>